<evidence type="ECO:0000259" key="11">
    <source>
        <dbReference type="PROSITE" id="PS50042"/>
    </source>
</evidence>
<keyword evidence="6" id="KW-0406">Ion transport</keyword>
<dbReference type="PANTHER" id="PTHR45638">
    <property type="entry name" value="CYCLIC NUCLEOTIDE-GATED CATION CHANNEL SUBUNIT A"/>
    <property type="match status" value="1"/>
</dbReference>
<dbReference type="Pfam" id="PF02743">
    <property type="entry name" value="dCache_1"/>
    <property type="match status" value="1"/>
</dbReference>
<evidence type="ECO:0000256" key="3">
    <source>
        <dbReference type="ARBA" id="ARBA00022475"/>
    </source>
</evidence>
<evidence type="ECO:0000313" key="14">
    <source>
        <dbReference type="Proteomes" id="UP001235303"/>
    </source>
</evidence>
<evidence type="ECO:0000256" key="9">
    <source>
        <dbReference type="ARBA" id="ARBA00023303"/>
    </source>
</evidence>
<keyword evidence="5 10" id="KW-1133">Transmembrane helix</keyword>
<evidence type="ECO:0000256" key="5">
    <source>
        <dbReference type="ARBA" id="ARBA00022989"/>
    </source>
</evidence>
<dbReference type="InterPro" id="IPR050866">
    <property type="entry name" value="CNG_cation_channel"/>
</dbReference>
<dbReference type="InterPro" id="IPR003660">
    <property type="entry name" value="HAMP_dom"/>
</dbReference>
<dbReference type="RefSeq" id="WP_283753051.1">
    <property type="nucleotide sequence ID" value="NZ_JAQOSP010000052.1"/>
</dbReference>
<dbReference type="InterPro" id="IPR033479">
    <property type="entry name" value="dCache_1"/>
</dbReference>
<evidence type="ECO:0000256" key="2">
    <source>
        <dbReference type="ARBA" id="ARBA00022448"/>
    </source>
</evidence>
<dbReference type="PANTHER" id="PTHR45638:SF11">
    <property type="entry name" value="CYCLIC NUCLEOTIDE-GATED CATION CHANNEL SUBUNIT A"/>
    <property type="match status" value="1"/>
</dbReference>
<keyword evidence="4 10" id="KW-0812">Transmembrane</keyword>
<dbReference type="CDD" id="cd00038">
    <property type="entry name" value="CAP_ED"/>
    <property type="match status" value="1"/>
</dbReference>
<dbReference type="Gene3D" id="6.10.340.10">
    <property type="match status" value="1"/>
</dbReference>
<dbReference type="Gene3D" id="3.30.450.20">
    <property type="entry name" value="PAS domain"/>
    <property type="match status" value="2"/>
</dbReference>
<keyword evidence="9" id="KW-0407">Ion channel</keyword>
<dbReference type="Pfam" id="PF00672">
    <property type="entry name" value="HAMP"/>
    <property type="match status" value="1"/>
</dbReference>
<evidence type="ECO:0000313" key="13">
    <source>
        <dbReference type="EMBL" id="MDJ1169291.1"/>
    </source>
</evidence>
<sequence>MIKGLSIKYRLPIMIVAPSVLMVGLIAVVRFQKNRKNINLVSIELAHTITDHVDDKLRDYLSVPHSINQLNLESIDLGTLNPDNLGGLESYFWQQIQMFEGVTHLYFANPEGEFRGGTLLESGEVGITRAGKSTNSNLMTYATTPDGKATEIVQQTSNHDPRLRPWYQAALNSDQPIWSNVYRDFDTQELGITVAQVVKDAQGEVRGVLGVDLLFRQINEFLQTLTIGKTGQALIIDREGLLIASSNPQVVAELESHANRLNMAATENPLIGAIAENLLAEFGSFSEVDSTLNSSFRWQRKKNFFQVKTFRDQLGLDWLIIVIIPESDFMKQVQLQARITLLLEIVILCAAVGVGLGVSRWILQPIFQFSQAADDIKSQSFAPQTLENLTQREDEVGELARVFVDMALETGDRQQSLQEQLNLLNFQIGQSKENPYELTALKKWQKKASCIRAVYDYHPHLPQLLAQVPYYQHLTAEQLGQLVMEGKIKRFHVGDYICRENEPGDEFYIILTGSVRIFVEKINKPLVTLTAGKSFGELALMLGGNRTATAIAIEETILFSINRPNFGKVLHQYPQMAEQIAQDLHRHQIELQERKQLLAEYGLLEDGETDLLQQIKSRMKTLFNL</sequence>
<dbReference type="PROSITE" id="PS50042">
    <property type="entry name" value="CNMP_BINDING_3"/>
    <property type="match status" value="1"/>
</dbReference>
<feature type="transmembrane region" description="Helical" evidence="10">
    <location>
        <begin position="12"/>
        <end position="31"/>
    </location>
</feature>
<dbReference type="SMART" id="SM00100">
    <property type="entry name" value="cNMP"/>
    <property type="match status" value="1"/>
</dbReference>
<evidence type="ECO:0000256" key="6">
    <source>
        <dbReference type="ARBA" id="ARBA00023065"/>
    </source>
</evidence>
<comment type="subcellular location">
    <subcellularLocation>
        <location evidence="1">Cell membrane</location>
        <topology evidence="1">Multi-pass membrane protein</topology>
    </subcellularLocation>
</comment>
<protein>
    <submittedName>
        <fullName evidence="13">Cache domain-containing protein</fullName>
    </submittedName>
</protein>
<dbReference type="CDD" id="cd12913">
    <property type="entry name" value="PDC1_MCP_like"/>
    <property type="match status" value="1"/>
</dbReference>
<dbReference type="InterPro" id="IPR018488">
    <property type="entry name" value="cNMP-bd_CS"/>
</dbReference>
<reference evidence="13 14" key="1">
    <citation type="submission" date="2023-01" db="EMBL/GenBank/DDBJ databases">
        <title>Novel diversity within Roseofilum (Cyanobacteria; Desertifilaceae) from marine benthic mats with descriptions of four novel species.</title>
        <authorList>
            <person name="Wang Y."/>
            <person name="Berthold D.E."/>
            <person name="Hu J."/>
            <person name="Lefler F.W."/>
            <person name="Laughinghouse H.D. IV."/>
        </authorList>
    </citation>
    <scope>NUCLEOTIDE SEQUENCE [LARGE SCALE GENOMIC DNA]</scope>
    <source>
        <strain evidence="13 14">BLCC-M154</strain>
    </source>
</reference>
<keyword evidence="2" id="KW-0813">Transport</keyword>
<dbReference type="InterPro" id="IPR018490">
    <property type="entry name" value="cNMP-bd_dom_sf"/>
</dbReference>
<keyword evidence="8" id="KW-1071">Ligand-gated ion channel</keyword>
<dbReference type="InterPro" id="IPR000595">
    <property type="entry name" value="cNMP-bd_dom"/>
</dbReference>
<dbReference type="Pfam" id="PF00027">
    <property type="entry name" value="cNMP_binding"/>
    <property type="match status" value="1"/>
</dbReference>
<feature type="domain" description="HAMP" evidence="12">
    <location>
        <begin position="360"/>
        <end position="415"/>
    </location>
</feature>
<organism evidence="13 14">
    <name type="scientific">Roseofilum acuticapitatum BLCC-M154</name>
    <dbReference type="NCBI Taxonomy" id="3022444"/>
    <lineage>
        <taxon>Bacteria</taxon>
        <taxon>Bacillati</taxon>
        <taxon>Cyanobacteriota</taxon>
        <taxon>Cyanophyceae</taxon>
        <taxon>Desertifilales</taxon>
        <taxon>Desertifilaceae</taxon>
        <taxon>Roseofilum</taxon>
        <taxon>Roseofilum acuticapitatum</taxon>
    </lineage>
</organism>
<comment type="caution">
    <text evidence="13">The sequence shown here is derived from an EMBL/GenBank/DDBJ whole genome shotgun (WGS) entry which is preliminary data.</text>
</comment>
<evidence type="ECO:0000256" key="4">
    <source>
        <dbReference type="ARBA" id="ARBA00022692"/>
    </source>
</evidence>
<evidence type="ECO:0000256" key="1">
    <source>
        <dbReference type="ARBA" id="ARBA00004651"/>
    </source>
</evidence>
<evidence type="ECO:0000256" key="10">
    <source>
        <dbReference type="SAM" id="Phobius"/>
    </source>
</evidence>
<keyword evidence="14" id="KW-1185">Reference proteome</keyword>
<dbReference type="InterPro" id="IPR014710">
    <property type="entry name" value="RmlC-like_jellyroll"/>
</dbReference>
<dbReference type="EMBL" id="JAQOSP010000052">
    <property type="protein sequence ID" value="MDJ1169291.1"/>
    <property type="molecule type" value="Genomic_DNA"/>
</dbReference>
<proteinExistence type="predicted"/>
<keyword evidence="7 10" id="KW-0472">Membrane</keyword>
<dbReference type="PROSITE" id="PS00889">
    <property type="entry name" value="CNMP_BINDING_2"/>
    <property type="match status" value="1"/>
</dbReference>
<dbReference type="Proteomes" id="UP001235303">
    <property type="component" value="Unassembled WGS sequence"/>
</dbReference>
<dbReference type="PROSITE" id="PS50885">
    <property type="entry name" value="HAMP"/>
    <property type="match status" value="1"/>
</dbReference>
<dbReference type="Gene3D" id="2.60.120.10">
    <property type="entry name" value="Jelly Rolls"/>
    <property type="match status" value="1"/>
</dbReference>
<dbReference type="SUPFAM" id="SSF51206">
    <property type="entry name" value="cAMP-binding domain-like"/>
    <property type="match status" value="1"/>
</dbReference>
<dbReference type="CDD" id="cd06225">
    <property type="entry name" value="HAMP"/>
    <property type="match status" value="1"/>
</dbReference>
<name>A0ABT7AQV6_9CYAN</name>
<dbReference type="SUPFAM" id="SSF103190">
    <property type="entry name" value="Sensory domain-like"/>
    <property type="match status" value="1"/>
</dbReference>
<feature type="transmembrane region" description="Helical" evidence="10">
    <location>
        <begin position="339"/>
        <end position="363"/>
    </location>
</feature>
<gene>
    <name evidence="13" type="ORF">PMG71_07625</name>
</gene>
<feature type="domain" description="Cyclic nucleotide-binding" evidence="11">
    <location>
        <begin position="470"/>
        <end position="587"/>
    </location>
</feature>
<accession>A0ABT7AQV6</accession>
<evidence type="ECO:0000259" key="12">
    <source>
        <dbReference type="PROSITE" id="PS50885"/>
    </source>
</evidence>
<evidence type="ECO:0000256" key="8">
    <source>
        <dbReference type="ARBA" id="ARBA00023286"/>
    </source>
</evidence>
<dbReference type="InterPro" id="IPR029151">
    <property type="entry name" value="Sensor-like_sf"/>
</dbReference>
<evidence type="ECO:0000256" key="7">
    <source>
        <dbReference type="ARBA" id="ARBA00023136"/>
    </source>
</evidence>
<keyword evidence="3" id="KW-1003">Cell membrane</keyword>